<dbReference type="AlphaFoldDB" id="A0A4Y2I233"/>
<sequence length="105" mass="12300">MVKVRETFIADERATRSEGFELRLNGGYFNIMSMGQKFRDEQKWPLRGVTVEQGWPLREVLVYLRTACLFVLKCPVIFELQSERLYNPNAKSGAMARRRGRKSRN</sequence>
<organism evidence="1 2">
    <name type="scientific">Araneus ventricosus</name>
    <name type="common">Orbweaver spider</name>
    <name type="synonym">Epeira ventricosa</name>
    <dbReference type="NCBI Taxonomy" id="182803"/>
    <lineage>
        <taxon>Eukaryota</taxon>
        <taxon>Metazoa</taxon>
        <taxon>Ecdysozoa</taxon>
        <taxon>Arthropoda</taxon>
        <taxon>Chelicerata</taxon>
        <taxon>Arachnida</taxon>
        <taxon>Araneae</taxon>
        <taxon>Araneomorphae</taxon>
        <taxon>Entelegynae</taxon>
        <taxon>Araneoidea</taxon>
        <taxon>Araneidae</taxon>
        <taxon>Araneus</taxon>
    </lineage>
</organism>
<keyword evidence="2" id="KW-1185">Reference proteome</keyword>
<accession>A0A4Y2I233</accession>
<dbReference type="Proteomes" id="UP000499080">
    <property type="component" value="Unassembled WGS sequence"/>
</dbReference>
<evidence type="ECO:0000313" key="2">
    <source>
        <dbReference type="Proteomes" id="UP000499080"/>
    </source>
</evidence>
<protein>
    <submittedName>
        <fullName evidence="1">Uncharacterized protein</fullName>
    </submittedName>
</protein>
<gene>
    <name evidence="1" type="ORF">AVEN_126298_1</name>
</gene>
<name>A0A4Y2I233_ARAVE</name>
<evidence type="ECO:0000313" key="1">
    <source>
        <dbReference type="EMBL" id="GBM71723.1"/>
    </source>
</evidence>
<dbReference type="EMBL" id="BGPR01002330">
    <property type="protein sequence ID" value="GBM71723.1"/>
    <property type="molecule type" value="Genomic_DNA"/>
</dbReference>
<reference evidence="1 2" key="1">
    <citation type="journal article" date="2019" name="Sci. Rep.">
        <title>Orb-weaving spider Araneus ventricosus genome elucidates the spidroin gene catalogue.</title>
        <authorList>
            <person name="Kono N."/>
            <person name="Nakamura H."/>
            <person name="Ohtoshi R."/>
            <person name="Moran D.A.P."/>
            <person name="Shinohara A."/>
            <person name="Yoshida Y."/>
            <person name="Fujiwara M."/>
            <person name="Mori M."/>
            <person name="Tomita M."/>
            <person name="Arakawa K."/>
        </authorList>
    </citation>
    <scope>NUCLEOTIDE SEQUENCE [LARGE SCALE GENOMIC DNA]</scope>
</reference>
<comment type="caution">
    <text evidence="1">The sequence shown here is derived from an EMBL/GenBank/DDBJ whole genome shotgun (WGS) entry which is preliminary data.</text>
</comment>
<proteinExistence type="predicted"/>